<keyword evidence="2" id="KW-1185">Reference proteome</keyword>
<reference evidence="2" key="1">
    <citation type="journal article" date="2019" name="Plant Biotechnol. J.">
        <title>Genome sequencing of the Australian wild diploid species Gossypium australe highlights disease resistance and delayed gland morphogenesis.</title>
        <authorList>
            <person name="Cai Y."/>
            <person name="Cai X."/>
            <person name="Wang Q."/>
            <person name="Wang P."/>
            <person name="Zhang Y."/>
            <person name="Cai C."/>
            <person name="Xu Y."/>
            <person name="Wang K."/>
            <person name="Zhou Z."/>
            <person name="Wang C."/>
            <person name="Geng S."/>
            <person name="Li B."/>
            <person name="Dong Q."/>
            <person name="Hou Y."/>
            <person name="Wang H."/>
            <person name="Ai P."/>
            <person name="Liu Z."/>
            <person name="Yi F."/>
            <person name="Sun M."/>
            <person name="An G."/>
            <person name="Cheng J."/>
            <person name="Zhang Y."/>
            <person name="Shi Q."/>
            <person name="Xie Y."/>
            <person name="Shi X."/>
            <person name="Chang Y."/>
            <person name="Huang F."/>
            <person name="Chen Y."/>
            <person name="Hong S."/>
            <person name="Mi L."/>
            <person name="Sun Q."/>
            <person name="Zhang L."/>
            <person name="Zhou B."/>
            <person name="Peng R."/>
            <person name="Zhang X."/>
            <person name="Liu F."/>
        </authorList>
    </citation>
    <scope>NUCLEOTIDE SEQUENCE [LARGE SCALE GENOMIC DNA]</scope>
    <source>
        <strain evidence="2">cv. PA1801</strain>
    </source>
</reference>
<evidence type="ECO:0000313" key="1">
    <source>
        <dbReference type="EMBL" id="KAA3460831.1"/>
    </source>
</evidence>
<dbReference type="EMBL" id="SMMG02000009">
    <property type="protein sequence ID" value="KAA3460831.1"/>
    <property type="molecule type" value="Genomic_DNA"/>
</dbReference>
<sequence>MVGRRKRTIRFLSQGGKEVFIKSVVQAIPTFPMACFLIPKTLCKELEGIIEKFLVAKKSK</sequence>
<dbReference type="Proteomes" id="UP000325315">
    <property type="component" value="Unassembled WGS sequence"/>
</dbReference>
<name>A0A5B6URX3_9ROSI</name>
<keyword evidence="1" id="KW-0695">RNA-directed DNA polymerase</keyword>
<gene>
    <name evidence="1" type="ORF">EPI10_027452</name>
</gene>
<proteinExistence type="predicted"/>
<dbReference type="OrthoDB" id="1741891at2759"/>
<evidence type="ECO:0000313" key="2">
    <source>
        <dbReference type="Proteomes" id="UP000325315"/>
    </source>
</evidence>
<dbReference type="AlphaFoldDB" id="A0A5B6URX3"/>
<comment type="caution">
    <text evidence="1">The sequence shown here is derived from an EMBL/GenBank/DDBJ whole genome shotgun (WGS) entry which is preliminary data.</text>
</comment>
<keyword evidence="1" id="KW-0808">Transferase</keyword>
<dbReference type="GO" id="GO:0003964">
    <property type="term" value="F:RNA-directed DNA polymerase activity"/>
    <property type="evidence" value="ECO:0007669"/>
    <property type="project" value="UniProtKB-KW"/>
</dbReference>
<accession>A0A5B6URX3</accession>
<organism evidence="1 2">
    <name type="scientific">Gossypium australe</name>
    <dbReference type="NCBI Taxonomy" id="47621"/>
    <lineage>
        <taxon>Eukaryota</taxon>
        <taxon>Viridiplantae</taxon>
        <taxon>Streptophyta</taxon>
        <taxon>Embryophyta</taxon>
        <taxon>Tracheophyta</taxon>
        <taxon>Spermatophyta</taxon>
        <taxon>Magnoliopsida</taxon>
        <taxon>eudicotyledons</taxon>
        <taxon>Gunneridae</taxon>
        <taxon>Pentapetalae</taxon>
        <taxon>rosids</taxon>
        <taxon>malvids</taxon>
        <taxon>Malvales</taxon>
        <taxon>Malvaceae</taxon>
        <taxon>Malvoideae</taxon>
        <taxon>Gossypium</taxon>
    </lineage>
</organism>
<protein>
    <submittedName>
        <fullName evidence="1">Reverse transcriptase</fullName>
    </submittedName>
</protein>
<keyword evidence="1" id="KW-0548">Nucleotidyltransferase</keyword>